<reference evidence="3" key="1">
    <citation type="journal article" date="2019" name="Int. J. Syst. Evol. Microbiol.">
        <title>The Global Catalogue of Microorganisms (GCM) 10K type strain sequencing project: providing services to taxonomists for standard genome sequencing and annotation.</title>
        <authorList>
            <consortium name="The Broad Institute Genomics Platform"/>
            <consortium name="The Broad Institute Genome Sequencing Center for Infectious Disease"/>
            <person name="Wu L."/>
            <person name="Ma J."/>
        </authorList>
    </citation>
    <scope>NUCLEOTIDE SEQUENCE [LARGE SCALE GENOMIC DNA]</scope>
    <source>
        <strain evidence="3">JCM 18326</strain>
    </source>
</reference>
<organism evidence="2 3">
    <name type="scientific">Algivirga pacifica</name>
    <dbReference type="NCBI Taxonomy" id="1162670"/>
    <lineage>
        <taxon>Bacteria</taxon>
        <taxon>Pseudomonadati</taxon>
        <taxon>Bacteroidota</taxon>
        <taxon>Cytophagia</taxon>
        <taxon>Cytophagales</taxon>
        <taxon>Flammeovirgaceae</taxon>
        <taxon>Algivirga</taxon>
    </lineage>
</organism>
<keyword evidence="3" id="KW-1185">Reference proteome</keyword>
<feature type="transmembrane region" description="Helical" evidence="1">
    <location>
        <begin position="44"/>
        <end position="60"/>
    </location>
</feature>
<name>A0ABP9D1I9_9BACT</name>
<gene>
    <name evidence="2" type="ORF">GCM10023331_07060</name>
</gene>
<dbReference type="EMBL" id="BAABJX010000015">
    <property type="protein sequence ID" value="GAA4825237.1"/>
    <property type="molecule type" value="Genomic_DNA"/>
</dbReference>
<accession>A0ABP9D1I9</accession>
<evidence type="ECO:0000256" key="1">
    <source>
        <dbReference type="SAM" id="Phobius"/>
    </source>
</evidence>
<sequence length="70" mass="8123">MFHETIERMQNKYIWIVIEFATIIGGTFITVLNGMDSRSTNLDTAFGASLIVLGIMIRLWRREFLNSKKI</sequence>
<protein>
    <submittedName>
        <fullName evidence="2">Uncharacterized protein</fullName>
    </submittedName>
</protein>
<feature type="transmembrane region" description="Helical" evidence="1">
    <location>
        <begin position="12"/>
        <end position="32"/>
    </location>
</feature>
<comment type="caution">
    <text evidence="2">The sequence shown here is derived from an EMBL/GenBank/DDBJ whole genome shotgun (WGS) entry which is preliminary data.</text>
</comment>
<keyword evidence="1" id="KW-0472">Membrane</keyword>
<proteinExistence type="predicted"/>
<evidence type="ECO:0000313" key="3">
    <source>
        <dbReference type="Proteomes" id="UP001500298"/>
    </source>
</evidence>
<dbReference type="Proteomes" id="UP001500298">
    <property type="component" value="Unassembled WGS sequence"/>
</dbReference>
<keyword evidence="1" id="KW-0812">Transmembrane</keyword>
<keyword evidence="1" id="KW-1133">Transmembrane helix</keyword>
<evidence type="ECO:0000313" key="2">
    <source>
        <dbReference type="EMBL" id="GAA4825237.1"/>
    </source>
</evidence>